<protein>
    <submittedName>
        <fullName evidence="1">Uncharacterized protein</fullName>
    </submittedName>
</protein>
<proteinExistence type="predicted"/>
<name>A0A379K685_ECTOL</name>
<evidence type="ECO:0000313" key="2">
    <source>
        <dbReference type="Proteomes" id="UP000254084"/>
    </source>
</evidence>
<gene>
    <name evidence="1" type="ORF">NCTC10860_02512</name>
</gene>
<sequence>MVVNKSCVAACQKSVRMTVESVSGCLWNECPDQRGITVRMRVEWVSESAWNPQVDRVEVTEAMRDQFREDLWEFHPELIEQEIASMRSQALPVSAGINGASQ</sequence>
<dbReference type="AlphaFoldDB" id="A0A379K685"/>
<dbReference type="EMBL" id="UGUW01000004">
    <property type="protein sequence ID" value="SUD60183.1"/>
    <property type="molecule type" value="Genomic_DNA"/>
</dbReference>
<dbReference type="Proteomes" id="UP000254084">
    <property type="component" value="Unassembled WGS sequence"/>
</dbReference>
<accession>A0A379K685</accession>
<organism evidence="1 2">
    <name type="scientific">Ectopseudomonas oleovorans</name>
    <name type="common">Pseudomonas oleovorans</name>
    <dbReference type="NCBI Taxonomy" id="301"/>
    <lineage>
        <taxon>Bacteria</taxon>
        <taxon>Pseudomonadati</taxon>
        <taxon>Pseudomonadota</taxon>
        <taxon>Gammaproteobacteria</taxon>
        <taxon>Pseudomonadales</taxon>
        <taxon>Pseudomonadaceae</taxon>
        <taxon>Ectopseudomonas</taxon>
    </lineage>
</organism>
<reference evidence="1 2" key="1">
    <citation type="submission" date="2018-06" db="EMBL/GenBank/DDBJ databases">
        <authorList>
            <consortium name="Pathogen Informatics"/>
            <person name="Doyle S."/>
        </authorList>
    </citation>
    <scope>NUCLEOTIDE SEQUENCE [LARGE SCALE GENOMIC DNA]</scope>
    <source>
        <strain evidence="1 2">NCTC10860</strain>
    </source>
</reference>
<evidence type="ECO:0000313" key="1">
    <source>
        <dbReference type="EMBL" id="SUD60183.1"/>
    </source>
</evidence>